<accession>A0ACC0UPU6</accession>
<name>A0ACC0UPU6_9HYPO</name>
<organism evidence="1 2">
    <name type="scientific">Trichothecium roseum</name>
    <dbReference type="NCBI Taxonomy" id="47278"/>
    <lineage>
        <taxon>Eukaryota</taxon>
        <taxon>Fungi</taxon>
        <taxon>Dikarya</taxon>
        <taxon>Ascomycota</taxon>
        <taxon>Pezizomycotina</taxon>
        <taxon>Sordariomycetes</taxon>
        <taxon>Hypocreomycetidae</taxon>
        <taxon>Hypocreales</taxon>
        <taxon>Hypocreales incertae sedis</taxon>
        <taxon>Trichothecium</taxon>
    </lineage>
</organism>
<evidence type="ECO:0000313" key="1">
    <source>
        <dbReference type="EMBL" id="KAI9896050.1"/>
    </source>
</evidence>
<dbReference type="Proteomes" id="UP001163324">
    <property type="component" value="Chromosome 10"/>
</dbReference>
<reference evidence="1" key="1">
    <citation type="submission" date="2022-10" db="EMBL/GenBank/DDBJ databases">
        <title>Complete Genome of Trichothecium roseum strain YXFP-22015, a Plant Pathogen Isolated from Citrus.</title>
        <authorList>
            <person name="Wang Y."/>
            <person name="Zhu L."/>
        </authorList>
    </citation>
    <scope>NUCLEOTIDE SEQUENCE</scope>
    <source>
        <strain evidence="1">YXFP-22015</strain>
    </source>
</reference>
<protein>
    <submittedName>
        <fullName evidence="1">Uncharacterized protein</fullName>
    </submittedName>
</protein>
<proteinExistence type="predicted"/>
<evidence type="ECO:0000313" key="2">
    <source>
        <dbReference type="Proteomes" id="UP001163324"/>
    </source>
</evidence>
<gene>
    <name evidence="1" type="ORF">N3K66_008950</name>
</gene>
<dbReference type="EMBL" id="CM047949">
    <property type="protein sequence ID" value="KAI9896050.1"/>
    <property type="molecule type" value="Genomic_DNA"/>
</dbReference>
<comment type="caution">
    <text evidence="1">The sequence shown here is derived from an EMBL/GenBank/DDBJ whole genome shotgun (WGS) entry which is preliminary data.</text>
</comment>
<keyword evidence="2" id="KW-1185">Reference proteome</keyword>
<sequence>MVPREKDNDSDTASPRDSLSSVSTTSIVFDRIHEANQSSMASDKNNKKATEASPYADLDNEDPLRDADDLETGPFLGADASQGTPSPAAVKRMPMDRKLRRILIIGTIVFVLGWLAAFGIFLATGKYHHLSDSEHDPDADNRKSGKAVTLDQVQSGYWHGRSQSISWIKDPDGNDGMLLEEGAPRKDYLLVEHVKMLDNRGRAPSPRTLMKSATFKYRDVELSPHKVFPSPDLKKVLLAVEFEKNWRHSFTASYYILDVETQSVEPLVPLIAGARIKVVNWSPTSDAIAFTRDDNNVYIRSLAEGGGVVQVTDDGGVECFNGVPDWVYEEEVFSGNSAAWWSDDGKHLAFLRTNETGVPSFPLQYFVSRPSGTEPVNGEELYPEVQEIKYPKAGAHNPVVEVKFYDVEKDETFPIADDAQFSPEDRIINNVVWAGSSKVLVKQTNRVSDNLKVVLVDVASRSAKTAYSLDVNALDGGWFEISHQMTYIPADKENGRPEDGYIDVVIHNGYEHLAYFSPLDSTEPTRMLTEGEWEVDDAPAAIDLKKNIVYFTGTRESSIQRHVYSVNLVEGSSSIEPLTDVDTEAFYTVSFSAEAGFALLNYKGPKIPIQRIIATPSNPEPGYQRIIEANDDLAEKARTHELPVLKYGTLDLSTNVTVNYIERRPPHFSEKKRYPVLFQQYSGPGSQQVKKQFQVDYQSFVASSLGYIVITVDPRGTGYLGRAHRVPVRGQLGVLEAEDHIAAASHFASLPYVDESRLALWGWSYGGFQTLKTLEADAGHTFSYGMAVAPVTDWRFYDSVYAERYMLLPDDNEDGYRASSVHNVTALGENVRFLLMHGVADDNVHFQNSLTLLDELNVKGVENYDVHVFPDSDHSIYFHNANRIVYDKLTNWLINAFNGEWLKVADAKPAWQREK</sequence>